<evidence type="ECO:0000256" key="1">
    <source>
        <dbReference type="SAM" id="MobiDB-lite"/>
    </source>
</evidence>
<evidence type="ECO:0000313" key="4">
    <source>
        <dbReference type="Proteomes" id="UP000279859"/>
    </source>
</evidence>
<keyword evidence="2" id="KW-0472">Membrane</keyword>
<organism evidence="3 4">
    <name type="scientific">Cryobacterium tepidiphilum</name>
    <dbReference type="NCBI Taxonomy" id="2486026"/>
    <lineage>
        <taxon>Bacteria</taxon>
        <taxon>Bacillati</taxon>
        <taxon>Actinomycetota</taxon>
        <taxon>Actinomycetes</taxon>
        <taxon>Micrococcales</taxon>
        <taxon>Microbacteriaceae</taxon>
        <taxon>Cryobacterium</taxon>
    </lineage>
</organism>
<dbReference type="OrthoDB" id="5072014at2"/>
<accession>A0A3M8LS99</accession>
<dbReference type="AlphaFoldDB" id="A0A3M8LS99"/>
<feature type="transmembrane region" description="Helical" evidence="2">
    <location>
        <begin position="25"/>
        <end position="47"/>
    </location>
</feature>
<keyword evidence="4" id="KW-1185">Reference proteome</keyword>
<protein>
    <submittedName>
        <fullName evidence="3">Uncharacterized protein</fullName>
    </submittedName>
</protein>
<proteinExistence type="predicted"/>
<gene>
    <name evidence="3" type="ORF">EEJ31_00925</name>
</gene>
<keyword evidence="2" id="KW-1133">Transmembrane helix</keyword>
<name>A0A3M8LS99_9MICO</name>
<reference evidence="3 4" key="1">
    <citation type="submission" date="2018-11" db="EMBL/GenBank/DDBJ databases">
        <title>Cryobacterium sp. nov., isolated from rhizosphere soil of lettuce.</title>
        <authorList>
            <person name="Wang Y."/>
        </authorList>
    </citation>
    <scope>NUCLEOTIDE SEQUENCE [LARGE SCALE GENOMIC DNA]</scope>
    <source>
        <strain evidence="3 4">NEAU-85</strain>
    </source>
</reference>
<sequence>MNHNTTDPENAGTDGTPAPTRRRRWVFPAVLTVAVATAVGGLAWTAFPGADTRLAAAAPAPTTPAAASTATPTAPAAKNSATAKPAPATPAPGTPGVPLDNTHAKASLHGFLGAVATVDNVSDVKKQLSPVATGAILEELGNEHLELDSNGWTQHGQSVVDSVKVLHTTATTATVQACIDSSAVTILDNKGNPIGTPDTNRRALNIYTLTQGTDGTWQVTDRTFPDNPTC</sequence>
<dbReference type="EMBL" id="RDSR01000001">
    <property type="protein sequence ID" value="RNE67368.1"/>
    <property type="molecule type" value="Genomic_DNA"/>
</dbReference>
<feature type="region of interest" description="Disordered" evidence="1">
    <location>
        <begin position="1"/>
        <end position="21"/>
    </location>
</feature>
<dbReference type="Proteomes" id="UP000279859">
    <property type="component" value="Unassembled WGS sequence"/>
</dbReference>
<feature type="compositionally biased region" description="Low complexity" evidence="1">
    <location>
        <begin position="63"/>
        <end position="86"/>
    </location>
</feature>
<dbReference type="RefSeq" id="WP_123044398.1">
    <property type="nucleotide sequence ID" value="NZ_RDSR01000001.1"/>
</dbReference>
<comment type="caution">
    <text evidence="3">The sequence shown here is derived from an EMBL/GenBank/DDBJ whole genome shotgun (WGS) entry which is preliminary data.</text>
</comment>
<feature type="region of interest" description="Disordered" evidence="1">
    <location>
        <begin position="63"/>
        <end position="102"/>
    </location>
</feature>
<evidence type="ECO:0000256" key="2">
    <source>
        <dbReference type="SAM" id="Phobius"/>
    </source>
</evidence>
<keyword evidence="2" id="KW-0812">Transmembrane</keyword>
<evidence type="ECO:0000313" key="3">
    <source>
        <dbReference type="EMBL" id="RNE67368.1"/>
    </source>
</evidence>